<name>A0A1I1IDN8_9GAMM</name>
<dbReference type="OrthoDB" id="6284434at2"/>
<gene>
    <name evidence="1" type="ORF">SAMN02745724_01423</name>
</gene>
<protein>
    <recommendedName>
        <fullName evidence="3">Beta-barrel porin 2</fullName>
    </recommendedName>
</protein>
<dbReference type="STRING" id="1123010.SAMN02745724_01423"/>
<dbReference type="RefSeq" id="WP_091982257.1">
    <property type="nucleotide sequence ID" value="NZ_FOLO01000007.1"/>
</dbReference>
<evidence type="ECO:0000313" key="1">
    <source>
        <dbReference type="EMBL" id="SFC32338.1"/>
    </source>
</evidence>
<accession>A0A1I1IDN8</accession>
<evidence type="ECO:0008006" key="3">
    <source>
        <dbReference type="Google" id="ProtNLM"/>
    </source>
</evidence>
<keyword evidence="2" id="KW-1185">Reference proteome</keyword>
<dbReference type="Proteomes" id="UP000198862">
    <property type="component" value="Unassembled WGS sequence"/>
</dbReference>
<dbReference type="AlphaFoldDB" id="A0A1I1IDN8"/>
<sequence>MMLRISSNCLFFIFFCENINAQSNIPEDPFAQVSSIKPSPYDHDIDLLAYYQNNQVNNNHLFNPDLVEFNSETQMAIFDWQANAHWKNNLQGKSRVILQSDKNTVETNTNAKVLEANLTWTSEDYSWQWQVGRIKTQWSNGFNWSLTNLLKPYRDRPYIDLDDPVQQKGWDMINVRYTKNKWFYQFVIAEFNNETHKNKQQYTARVGYQGINDYSLIIHKQPSQDLDFAVSFNRLINDAITFKMEYSFLHQREQQTSSLFSGIQKNRWQKYLLGSAFTSESGSNYRLEYLNTAHGFSKSEWQIITDNSTQANTNISNNQGSTEDYNYLSAALNSLNYGQLRQNYLYFIYTSALSNNLWQYRQSLQLNIDDNSQLHRLEFLKSWNNHLTSRLQLELFNGCNNCEYGLNPNENSIRLVLNWAF</sequence>
<proteinExistence type="predicted"/>
<reference evidence="1 2" key="1">
    <citation type="submission" date="2016-10" db="EMBL/GenBank/DDBJ databases">
        <authorList>
            <person name="de Groot N.N."/>
        </authorList>
    </citation>
    <scope>NUCLEOTIDE SEQUENCE [LARGE SCALE GENOMIC DNA]</scope>
    <source>
        <strain evidence="1 2">DSM 6059</strain>
    </source>
</reference>
<evidence type="ECO:0000313" key="2">
    <source>
        <dbReference type="Proteomes" id="UP000198862"/>
    </source>
</evidence>
<dbReference type="EMBL" id="FOLO01000007">
    <property type="protein sequence ID" value="SFC32338.1"/>
    <property type="molecule type" value="Genomic_DNA"/>
</dbReference>
<organism evidence="1 2">
    <name type="scientific">Pseudoalteromonas denitrificans DSM 6059</name>
    <dbReference type="NCBI Taxonomy" id="1123010"/>
    <lineage>
        <taxon>Bacteria</taxon>
        <taxon>Pseudomonadati</taxon>
        <taxon>Pseudomonadota</taxon>
        <taxon>Gammaproteobacteria</taxon>
        <taxon>Alteromonadales</taxon>
        <taxon>Pseudoalteromonadaceae</taxon>
        <taxon>Pseudoalteromonas</taxon>
    </lineage>
</organism>